<keyword evidence="3" id="KW-1185">Reference proteome</keyword>
<protein>
    <submittedName>
        <fullName evidence="2">Uncharacterized protein</fullName>
    </submittedName>
</protein>
<organism evidence="2 3">
    <name type="scientific">Botryotinia convoluta</name>
    <dbReference type="NCBI Taxonomy" id="54673"/>
    <lineage>
        <taxon>Eukaryota</taxon>
        <taxon>Fungi</taxon>
        <taxon>Dikarya</taxon>
        <taxon>Ascomycota</taxon>
        <taxon>Pezizomycotina</taxon>
        <taxon>Leotiomycetes</taxon>
        <taxon>Helotiales</taxon>
        <taxon>Sclerotiniaceae</taxon>
        <taxon>Botryotinia</taxon>
    </lineage>
</organism>
<accession>A0A4Z1HXB6</accession>
<feature type="compositionally biased region" description="Polar residues" evidence="1">
    <location>
        <begin position="19"/>
        <end position="30"/>
    </location>
</feature>
<comment type="caution">
    <text evidence="2">The sequence shown here is derived from an EMBL/GenBank/DDBJ whole genome shotgun (WGS) entry which is preliminary data.</text>
</comment>
<reference evidence="2 3" key="1">
    <citation type="submission" date="2017-12" db="EMBL/GenBank/DDBJ databases">
        <title>Comparative genomics of Botrytis spp.</title>
        <authorList>
            <person name="Valero-Jimenez C.A."/>
            <person name="Tapia P."/>
            <person name="Veloso J."/>
            <person name="Silva-Moreno E."/>
            <person name="Staats M."/>
            <person name="Valdes J.H."/>
            <person name="Van Kan J.A.L."/>
        </authorList>
    </citation>
    <scope>NUCLEOTIDE SEQUENCE [LARGE SCALE GENOMIC DNA]</scope>
    <source>
        <strain evidence="2 3">MUCL11595</strain>
    </source>
</reference>
<sequence length="257" mass="28242">MGKGKKMAGSANKEPLGSRTKNPTYNSSPLKQEKNDEDLPHFRAEGSSYMFGSIKQEGDNDLPVIPALGPAPEALTATIVPFLEPVGIPVTIDRVPEAPKAPVSVMFVLKARTSPVSPAALFPLFRPKRSRSPHHRGQDTPNSPYYGQAPRRGSPTDEGASRGSYYRPSPHRDTPTDRGVLNSSYHRPSYSVRTTNMSSESKSRALSLASTYKFRESLDNEETLITESWTKLSSRKHGEFMVPAYSSPEPPSPIRES</sequence>
<dbReference type="AlphaFoldDB" id="A0A4Z1HXB6"/>
<proteinExistence type="predicted"/>
<feature type="compositionally biased region" description="Basic and acidic residues" evidence="1">
    <location>
        <begin position="31"/>
        <end position="41"/>
    </location>
</feature>
<dbReference type="EMBL" id="PQXN01000167">
    <property type="protein sequence ID" value="TGO51160.1"/>
    <property type="molecule type" value="Genomic_DNA"/>
</dbReference>
<evidence type="ECO:0000256" key="1">
    <source>
        <dbReference type="SAM" id="MobiDB-lite"/>
    </source>
</evidence>
<feature type="compositionally biased region" description="Polar residues" evidence="1">
    <location>
        <begin position="181"/>
        <end position="200"/>
    </location>
</feature>
<dbReference type="Proteomes" id="UP000297527">
    <property type="component" value="Unassembled WGS sequence"/>
</dbReference>
<dbReference type="OrthoDB" id="3540363at2759"/>
<evidence type="ECO:0000313" key="2">
    <source>
        <dbReference type="EMBL" id="TGO51160.1"/>
    </source>
</evidence>
<evidence type="ECO:0000313" key="3">
    <source>
        <dbReference type="Proteomes" id="UP000297527"/>
    </source>
</evidence>
<gene>
    <name evidence="2" type="ORF">BCON_0167g00130</name>
</gene>
<name>A0A4Z1HXB6_9HELO</name>
<feature type="compositionally biased region" description="Basic residues" evidence="1">
    <location>
        <begin position="126"/>
        <end position="135"/>
    </location>
</feature>
<feature type="region of interest" description="Disordered" evidence="1">
    <location>
        <begin position="124"/>
        <end position="202"/>
    </location>
</feature>
<feature type="region of interest" description="Disordered" evidence="1">
    <location>
        <begin position="1"/>
        <end position="41"/>
    </location>
</feature>